<reference evidence="1" key="2">
    <citation type="submission" date="2023-06" db="EMBL/GenBank/DDBJ databases">
        <authorList>
            <person name="Spilker T."/>
        </authorList>
    </citation>
    <scope>NUCLEOTIDE SEQUENCE</scope>
    <source>
        <strain evidence="1">FLAC1071</strain>
    </source>
</reference>
<evidence type="ECO:0000313" key="2">
    <source>
        <dbReference type="Proteomes" id="UP001529272"/>
    </source>
</evidence>
<proteinExistence type="predicted"/>
<gene>
    <name evidence="1" type="ORF">QRB35_22135</name>
</gene>
<evidence type="ECO:0000313" key="1">
    <source>
        <dbReference type="EMBL" id="MDM3928714.1"/>
    </source>
</evidence>
<accession>A0ABT7P5Z9</accession>
<protein>
    <submittedName>
        <fullName evidence="1">Uncharacterized protein</fullName>
    </submittedName>
</protein>
<sequence>MSVDTTDTPTLFDFVEAYEAYEGNDVGWFIQSWQAILAGRDTRCPETRDGLHQVTHGSCDMCGEKNRN</sequence>
<reference evidence="1" key="1">
    <citation type="submission" date="2023-06" db="EMBL/GenBank/DDBJ databases">
        <title>Itaconate inhibition of nontuberculous mycobacteria.</title>
        <authorList>
            <person name="Breen P."/>
            <person name="Zimbric M."/>
            <person name="Caverly L."/>
        </authorList>
    </citation>
    <scope>NUCLEOTIDE SEQUENCE</scope>
    <source>
        <strain evidence="1">FLAC1071</strain>
    </source>
</reference>
<comment type="caution">
    <text evidence="1">The sequence shown here is derived from an EMBL/GenBank/DDBJ whole genome shotgun (WGS) entry which is preliminary data.</text>
</comment>
<keyword evidence="2" id="KW-1185">Reference proteome</keyword>
<dbReference type="RefSeq" id="WP_069954167.1">
    <property type="nucleotide sequence ID" value="NZ_CP012886.2"/>
</dbReference>
<organism evidence="1 2">
    <name type="scientific">Mycobacterium intracellulare subsp. chimaera</name>
    <dbReference type="NCBI Taxonomy" id="222805"/>
    <lineage>
        <taxon>Bacteria</taxon>
        <taxon>Bacillati</taxon>
        <taxon>Actinomycetota</taxon>
        <taxon>Actinomycetes</taxon>
        <taxon>Mycobacteriales</taxon>
        <taxon>Mycobacteriaceae</taxon>
        <taxon>Mycobacterium</taxon>
        <taxon>Mycobacterium avium complex (MAC)</taxon>
    </lineage>
</organism>
<dbReference type="EMBL" id="JASZZX010000025">
    <property type="protein sequence ID" value="MDM3928714.1"/>
    <property type="molecule type" value="Genomic_DNA"/>
</dbReference>
<name>A0ABT7P5Z9_MYCIT</name>
<dbReference type="Proteomes" id="UP001529272">
    <property type="component" value="Unassembled WGS sequence"/>
</dbReference>